<organism evidence="1 2">
    <name type="scientific">Desulfomonile tiedjei</name>
    <dbReference type="NCBI Taxonomy" id="2358"/>
    <lineage>
        <taxon>Bacteria</taxon>
        <taxon>Pseudomonadati</taxon>
        <taxon>Thermodesulfobacteriota</taxon>
        <taxon>Desulfomonilia</taxon>
        <taxon>Desulfomonilales</taxon>
        <taxon>Desulfomonilaceae</taxon>
        <taxon>Desulfomonile</taxon>
    </lineage>
</organism>
<name>A0A9D6V3M8_9BACT</name>
<reference evidence="1" key="1">
    <citation type="submission" date="2020-07" db="EMBL/GenBank/DDBJ databases">
        <title>Huge and variable diversity of episymbiotic CPR bacteria and DPANN archaea in groundwater ecosystems.</title>
        <authorList>
            <person name="He C.Y."/>
            <person name="Keren R."/>
            <person name="Whittaker M."/>
            <person name="Farag I.F."/>
            <person name="Doudna J."/>
            <person name="Cate J.H.D."/>
            <person name="Banfield J.F."/>
        </authorList>
    </citation>
    <scope>NUCLEOTIDE SEQUENCE</scope>
    <source>
        <strain evidence="1">NC_groundwater_1664_Pr3_B-0.1um_52_9</strain>
    </source>
</reference>
<accession>A0A9D6V3M8</accession>
<evidence type="ECO:0000313" key="2">
    <source>
        <dbReference type="Proteomes" id="UP000807825"/>
    </source>
</evidence>
<dbReference type="Proteomes" id="UP000807825">
    <property type="component" value="Unassembled WGS sequence"/>
</dbReference>
<dbReference type="AlphaFoldDB" id="A0A9D6V3M8"/>
<gene>
    <name evidence="1" type="ORF">HY912_17430</name>
</gene>
<protein>
    <submittedName>
        <fullName evidence="1">Uncharacterized protein</fullName>
    </submittedName>
</protein>
<proteinExistence type="predicted"/>
<comment type="caution">
    <text evidence="1">The sequence shown here is derived from an EMBL/GenBank/DDBJ whole genome shotgun (WGS) entry which is preliminary data.</text>
</comment>
<evidence type="ECO:0000313" key="1">
    <source>
        <dbReference type="EMBL" id="MBI5251273.1"/>
    </source>
</evidence>
<dbReference type="EMBL" id="JACRDE010000455">
    <property type="protein sequence ID" value="MBI5251273.1"/>
    <property type="molecule type" value="Genomic_DNA"/>
</dbReference>
<sequence length="381" mass="43407">MASSFVVPYLLLVSFLTPLLSSPEVTKTKVLNDSPFQGVAVMLRDAYDCQQIQHKDFAASVRLLKLQSRKDIWPWVFFNRFLGYKEDAESHPSIKGQKYADQFKTIKGMDLFNETGALEDFFNVWEISLRVSKELGSPGIVVDPEAYNNYESLNLNYVAEQTGRSIEQIRERLEEIGRELADRADGIHPRATIWFLSTSLGRQRKVSFSQINWVGKKYYATYTHIIIGMLQRAKERAMHLKFICGGEEALGYCHESIETMKEKIKKRQAVLGPFLQTYNNLHMAGTLAPWDKVESKVGYFVTNGECRNSEFKTISDFKPAMKELFTAYEYNWMYAGSSQWNPYDGAASADYNKALEEAITEVRNDIGAARAKSSLGGHRAE</sequence>